<feature type="signal peptide" evidence="2">
    <location>
        <begin position="1"/>
        <end position="22"/>
    </location>
</feature>
<accession>A0A0G4FWC4</accession>
<keyword evidence="1" id="KW-0472">Membrane</keyword>
<gene>
    <name evidence="3" type="ORF">Cvel_19102</name>
</gene>
<evidence type="ECO:0000313" key="3">
    <source>
        <dbReference type="EMBL" id="CEM19500.1"/>
    </source>
</evidence>
<evidence type="ECO:0000256" key="1">
    <source>
        <dbReference type="SAM" id="Phobius"/>
    </source>
</evidence>
<dbReference type="AlphaFoldDB" id="A0A0G4FWC4"/>
<dbReference type="VEuPathDB" id="CryptoDB:Cvel_19102"/>
<evidence type="ECO:0000256" key="2">
    <source>
        <dbReference type="SAM" id="SignalP"/>
    </source>
</evidence>
<keyword evidence="1" id="KW-1133">Transmembrane helix</keyword>
<sequence>MKGGLRAIFFCGLLLSAGLVDSARPAGRTTRSTGFLTSKLQAATVRGLAGSPAVTRLSLSAEEGEVLRLGGRSRKSVLFQQTLLEDFSSQEMAEAFLQKGMPNLMVDVFSGKLVPEETYKTANNASVQEAQTETPESSSDSIYSSTMWNALSITMLMSLLLTVLIMLVRTRTRLFLPSIVLPWQQQQRQDSSLCTGCASGCRSCERRRRMASRGSWIATGTKRKMIVEGRVLVSPSSFHEWL</sequence>
<keyword evidence="2" id="KW-0732">Signal</keyword>
<organism evidence="3">
    <name type="scientific">Chromera velia CCMP2878</name>
    <dbReference type="NCBI Taxonomy" id="1169474"/>
    <lineage>
        <taxon>Eukaryota</taxon>
        <taxon>Sar</taxon>
        <taxon>Alveolata</taxon>
        <taxon>Colpodellida</taxon>
        <taxon>Chromeraceae</taxon>
        <taxon>Chromera</taxon>
    </lineage>
</organism>
<proteinExistence type="predicted"/>
<feature type="transmembrane region" description="Helical" evidence="1">
    <location>
        <begin position="147"/>
        <end position="168"/>
    </location>
</feature>
<dbReference type="EMBL" id="CDMZ01000686">
    <property type="protein sequence ID" value="CEM19500.1"/>
    <property type="molecule type" value="Genomic_DNA"/>
</dbReference>
<name>A0A0G4FWC4_9ALVE</name>
<keyword evidence="1" id="KW-0812">Transmembrane</keyword>
<reference evidence="3" key="1">
    <citation type="submission" date="2014-11" db="EMBL/GenBank/DDBJ databases">
        <authorList>
            <person name="Otto D Thomas"/>
            <person name="Naeem Raeece"/>
        </authorList>
    </citation>
    <scope>NUCLEOTIDE SEQUENCE</scope>
</reference>
<feature type="chain" id="PRO_5005189616" evidence="2">
    <location>
        <begin position="23"/>
        <end position="242"/>
    </location>
</feature>
<protein>
    <submittedName>
        <fullName evidence="3">Uncharacterized protein</fullName>
    </submittedName>
</protein>